<dbReference type="Gene3D" id="3.40.190.10">
    <property type="entry name" value="Periplasmic binding protein-like II"/>
    <property type="match status" value="2"/>
</dbReference>
<evidence type="ECO:0000313" key="7">
    <source>
        <dbReference type="EMBL" id="MCL3999014.1"/>
    </source>
</evidence>
<feature type="compositionally biased region" description="Basic and acidic residues" evidence="5">
    <location>
        <begin position="1"/>
        <end position="12"/>
    </location>
</feature>
<dbReference type="Pfam" id="PF03466">
    <property type="entry name" value="LysR_substrate"/>
    <property type="match status" value="1"/>
</dbReference>
<dbReference type="PANTHER" id="PTHR30346:SF0">
    <property type="entry name" value="HCA OPERON TRANSCRIPTIONAL ACTIVATOR HCAR"/>
    <property type="match status" value="1"/>
</dbReference>
<dbReference type="Proteomes" id="UP001202052">
    <property type="component" value="Unassembled WGS sequence"/>
</dbReference>
<comment type="similarity">
    <text evidence="1">Belongs to the LysR transcriptional regulatory family.</text>
</comment>
<protein>
    <submittedName>
        <fullName evidence="7">LysR family transcriptional regulator</fullName>
    </submittedName>
</protein>
<evidence type="ECO:0000313" key="8">
    <source>
        <dbReference type="Proteomes" id="UP001202052"/>
    </source>
</evidence>
<dbReference type="RefSeq" id="WP_249493548.1">
    <property type="nucleotide sequence ID" value="NZ_JAMCCK010000115.1"/>
</dbReference>
<evidence type="ECO:0000259" key="6">
    <source>
        <dbReference type="PROSITE" id="PS50931"/>
    </source>
</evidence>
<organism evidence="7 8">
    <name type="scientific">Streptomyces lavenduligriseus</name>
    <dbReference type="NCBI Taxonomy" id="67315"/>
    <lineage>
        <taxon>Bacteria</taxon>
        <taxon>Bacillati</taxon>
        <taxon>Actinomycetota</taxon>
        <taxon>Actinomycetes</taxon>
        <taxon>Kitasatosporales</taxon>
        <taxon>Streptomycetaceae</taxon>
        <taxon>Streptomyces</taxon>
    </lineage>
</organism>
<dbReference type="InterPro" id="IPR036388">
    <property type="entry name" value="WH-like_DNA-bd_sf"/>
</dbReference>
<dbReference type="PANTHER" id="PTHR30346">
    <property type="entry name" value="TRANSCRIPTIONAL DUAL REGULATOR HCAR-RELATED"/>
    <property type="match status" value="1"/>
</dbReference>
<dbReference type="InterPro" id="IPR005119">
    <property type="entry name" value="LysR_subst-bd"/>
</dbReference>
<evidence type="ECO:0000256" key="5">
    <source>
        <dbReference type="SAM" id="MobiDB-lite"/>
    </source>
</evidence>
<keyword evidence="3" id="KW-0238">DNA-binding</keyword>
<accession>A0ABT0P5L1</accession>
<dbReference type="Pfam" id="PF00126">
    <property type="entry name" value="HTH_1"/>
    <property type="match status" value="1"/>
</dbReference>
<feature type="domain" description="HTH lysR-type" evidence="6">
    <location>
        <begin position="26"/>
        <end position="83"/>
    </location>
</feature>
<dbReference type="SUPFAM" id="SSF46785">
    <property type="entry name" value="Winged helix' DNA-binding domain"/>
    <property type="match status" value="1"/>
</dbReference>
<keyword evidence="4" id="KW-0804">Transcription</keyword>
<sequence length="339" mass="36833">MERVPDGDRSVAKTDGLAFPTHDRDPSTHQLRLFLTLAQELHFGRAATRLFMTQPALSRQIRMLERKLGVDLLDRTSRSVTLTPAGRALIPEAEQVVSAMAGLRRRATEHSREVRGHLVLGFIAGEAAMPYTHAILGELHRRQPRITVELRALSFGNQVEALANGDVHAALLRSPLPPPLRTIRLATEPRVACLPAADRLAALPDERPVTLTDLADHLVVDMPAQAPRDWWDDWAANPRPDGSPVRFGPVAADIESLLHIVARGQAISFLPAAARRLYPRAGVAYVDMADAPPSTAALAWIPAGQERPVLSCLLDTTRTVVATAAERPRTGGAYRAAGA</sequence>
<gene>
    <name evidence="7" type="ORF">M4438_36945</name>
</gene>
<evidence type="ECO:0000256" key="1">
    <source>
        <dbReference type="ARBA" id="ARBA00009437"/>
    </source>
</evidence>
<keyword evidence="8" id="KW-1185">Reference proteome</keyword>
<dbReference type="InterPro" id="IPR036390">
    <property type="entry name" value="WH_DNA-bd_sf"/>
</dbReference>
<dbReference type="Gene3D" id="1.10.10.10">
    <property type="entry name" value="Winged helix-like DNA-binding domain superfamily/Winged helix DNA-binding domain"/>
    <property type="match status" value="1"/>
</dbReference>
<evidence type="ECO:0000256" key="2">
    <source>
        <dbReference type="ARBA" id="ARBA00023015"/>
    </source>
</evidence>
<proteinExistence type="inferred from homology"/>
<keyword evidence="2" id="KW-0805">Transcription regulation</keyword>
<feature type="region of interest" description="Disordered" evidence="5">
    <location>
        <begin position="1"/>
        <end position="24"/>
    </location>
</feature>
<evidence type="ECO:0000256" key="4">
    <source>
        <dbReference type="ARBA" id="ARBA00023163"/>
    </source>
</evidence>
<dbReference type="PROSITE" id="PS50931">
    <property type="entry name" value="HTH_LYSR"/>
    <property type="match status" value="1"/>
</dbReference>
<name>A0ABT0P5L1_9ACTN</name>
<evidence type="ECO:0000256" key="3">
    <source>
        <dbReference type="ARBA" id="ARBA00023125"/>
    </source>
</evidence>
<reference evidence="7 8" key="1">
    <citation type="submission" date="2022-05" db="EMBL/GenBank/DDBJ databases">
        <title>Genome Resource of Streptomyces lavenduligriseus GA1-1, a Strain with Broad-Spectrum Antifungal Activity against Phytopathogenic Fungi.</title>
        <authorList>
            <person name="Qi D."/>
        </authorList>
    </citation>
    <scope>NUCLEOTIDE SEQUENCE [LARGE SCALE GENOMIC DNA]</scope>
    <source>
        <strain evidence="7 8">GA1-1</strain>
    </source>
</reference>
<dbReference type="SUPFAM" id="SSF53850">
    <property type="entry name" value="Periplasmic binding protein-like II"/>
    <property type="match status" value="1"/>
</dbReference>
<dbReference type="PRINTS" id="PR00039">
    <property type="entry name" value="HTHLYSR"/>
</dbReference>
<comment type="caution">
    <text evidence="7">The sequence shown here is derived from an EMBL/GenBank/DDBJ whole genome shotgun (WGS) entry which is preliminary data.</text>
</comment>
<dbReference type="EMBL" id="JAMCCK010000115">
    <property type="protein sequence ID" value="MCL3999014.1"/>
    <property type="molecule type" value="Genomic_DNA"/>
</dbReference>
<dbReference type="InterPro" id="IPR000847">
    <property type="entry name" value="LysR_HTH_N"/>
</dbReference>